<dbReference type="PANTHER" id="PTHR30055">
    <property type="entry name" value="HTH-TYPE TRANSCRIPTIONAL REGULATOR RUTR"/>
    <property type="match status" value="1"/>
</dbReference>
<dbReference type="PROSITE" id="PS50977">
    <property type="entry name" value="HTH_TETR_2"/>
    <property type="match status" value="1"/>
</dbReference>
<evidence type="ECO:0000313" key="7">
    <source>
        <dbReference type="Proteomes" id="UP000293995"/>
    </source>
</evidence>
<keyword evidence="2 4" id="KW-0238">DNA-binding</keyword>
<evidence type="ECO:0000256" key="3">
    <source>
        <dbReference type="ARBA" id="ARBA00023163"/>
    </source>
</evidence>
<dbReference type="OrthoDB" id="3869819at2"/>
<feature type="domain" description="HTH tetR-type" evidence="5">
    <location>
        <begin position="13"/>
        <end position="71"/>
    </location>
</feature>
<dbReference type="GO" id="GO:0000976">
    <property type="term" value="F:transcription cis-regulatory region binding"/>
    <property type="evidence" value="ECO:0007669"/>
    <property type="project" value="TreeGrafter"/>
</dbReference>
<proteinExistence type="predicted"/>
<dbReference type="KEGG" id="mprt:ET475_06990"/>
<name>A0A4P6EP82_9MICO</name>
<keyword evidence="7" id="KW-1185">Reference proteome</keyword>
<dbReference type="GO" id="GO:0003700">
    <property type="term" value="F:DNA-binding transcription factor activity"/>
    <property type="evidence" value="ECO:0007669"/>
    <property type="project" value="TreeGrafter"/>
</dbReference>
<dbReference type="Pfam" id="PF00440">
    <property type="entry name" value="TetR_N"/>
    <property type="match status" value="1"/>
</dbReference>
<organism evidence="6 7">
    <name type="scientific">Microbacterium protaetiae</name>
    <dbReference type="NCBI Taxonomy" id="2509458"/>
    <lineage>
        <taxon>Bacteria</taxon>
        <taxon>Bacillati</taxon>
        <taxon>Actinomycetota</taxon>
        <taxon>Actinomycetes</taxon>
        <taxon>Micrococcales</taxon>
        <taxon>Microbacteriaceae</taxon>
        <taxon>Microbacterium</taxon>
    </lineage>
</organism>
<evidence type="ECO:0000256" key="2">
    <source>
        <dbReference type="ARBA" id="ARBA00023125"/>
    </source>
</evidence>
<evidence type="ECO:0000256" key="4">
    <source>
        <dbReference type="PROSITE-ProRule" id="PRU00335"/>
    </source>
</evidence>
<evidence type="ECO:0000256" key="1">
    <source>
        <dbReference type="ARBA" id="ARBA00023015"/>
    </source>
</evidence>
<feature type="DNA-binding region" description="H-T-H motif" evidence="4">
    <location>
        <begin position="34"/>
        <end position="53"/>
    </location>
</feature>
<sequence length="201" mass="21634">MSTPHPPRRKDAAQNRAGILVAAVTVLADDPHASIDTIAKAAGLSRRAFYGHFEDRGALITAVIAEGAERFNAIAQSVTDDDPRSALAHLARGLWGEAQHVHAAVAVALNDKLARLTAQALAPVRVRLLEICERGFERDVLRRDIPPAVTVRLVEEAARSVITHLDPAQTRGHHLAERAVLSAAGLGWQQIDDLIIEGEKA</sequence>
<dbReference type="InterPro" id="IPR001647">
    <property type="entry name" value="HTH_TetR"/>
</dbReference>
<dbReference type="Proteomes" id="UP000293995">
    <property type="component" value="Chromosome"/>
</dbReference>
<evidence type="ECO:0000259" key="5">
    <source>
        <dbReference type="PROSITE" id="PS50977"/>
    </source>
</evidence>
<keyword evidence="1" id="KW-0805">Transcription regulation</keyword>
<evidence type="ECO:0000313" key="6">
    <source>
        <dbReference type="EMBL" id="QAY59758.1"/>
    </source>
</evidence>
<dbReference type="AlphaFoldDB" id="A0A4P6EP82"/>
<dbReference type="InterPro" id="IPR050109">
    <property type="entry name" value="HTH-type_TetR-like_transc_reg"/>
</dbReference>
<reference evidence="6 7" key="1">
    <citation type="submission" date="2019-01" db="EMBL/GenBank/DDBJ databases">
        <title>Genome sequencing of strain DFW100M-13.</title>
        <authorList>
            <person name="Heo J."/>
            <person name="Kim S.-J."/>
            <person name="Kim J.-S."/>
            <person name="Hong S.-B."/>
            <person name="Kwon S.-W."/>
        </authorList>
    </citation>
    <scope>NUCLEOTIDE SEQUENCE [LARGE SCALE GENOMIC DNA]</scope>
    <source>
        <strain evidence="6 7">DFW100M-13</strain>
    </source>
</reference>
<dbReference type="InterPro" id="IPR009057">
    <property type="entry name" value="Homeodomain-like_sf"/>
</dbReference>
<dbReference type="Gene3D" id="1.10.357.10">
    <property type="entry name" value="Tetracycline Repressor, domain 2"/>
    <property type="match status" value="1"/>
</dbReference>
<protein>
    <submittedName>
        <fullName evidence="6">TetR/AcrR family transcriptional regulator</fullName>
    </submittedName>
</protein>
<dbReference type="EMBL" id="CP035494">
    <property type="protein sequence ID" value="QAY59758.1"/>
    <property type="molecule type" value="Genomic_DNA"/>
</dbReference>
<accession>A0A4P6EP82</accession>
<dbReference type="SUPFAM" id="SSF46689">
    <property type="entry name" value="Homeodomain-like"/>
    <property type="match status" value="1"/>
</dbReference>
<dbReference type="PANTHER" id="PTHR30055:SF234">
    <property type="entry name" value="HTH-TYPE TRANSCRIPTIONAL REGULATOR BETI"/>
    <property type="match status" value="1"/>
</dbReference>
<gene>
    <name evidence="6" type="ORF">ET475_06990</name>
</gene>
<keyword evidence="3" id="KW-0804">Transcription</keyword>
<dbReference type="RefSeq" id="WP_129387741.1">
    <property type="nucleotide sequence ID" value="NZ_CP035494.1"/>
</dbReference>